<dbReference type="EMBL" id="BMIJ01000001">
    <property type="protein sequence ID" value="GGB82373.1"/>
    <property type="molecule type" value="Genomic_DNA"/>
</dbReference>
<organism evidence="1 2">
    <name type="scientific">Marinobacterium zhoushanense</name>
    <dbReference type="NCBI Taxonomy" id="1679163"/>
    <lineage>
        <taxon>Bacteria</taxon>
        <taxon>Pseudomonadati</taxon>
        <taxon>Pseudomonadota</taxon>
        <taxon>Gammaproteobacteria</taxon>
        <taxon>Oceanospirillales</taxon>
        <taxon>Oceanospirillaceae</taxon>
        <taxon>Marinobacterium</taxon>
    </lineage>
</organism>
<evidence type="ECO:0000313" key="2">
    <source>
        <dbReference type="Proteomes" id="UP000629025"/>
    </source>
</evidence>
<evidence type="ECO:0000313" key="1">
    <source>
        <dbReference type="EMBL" id="GGB82373.1"/>
    </source>
</evidence>
<accession>A0ABQ1K3S6</accession>
<reference evidence="2" key="1">
    <citation type="journal article" date="2019" name="Int. J. Syst. Evol. Microbiol.">
        <title>The Global Catalogue of Microorganisms (GCM) 10K type strain sequencing project: providing services to taxonomists for standard genome sequencing and annotation.</title>
        <authorList>
            <consortium name="The Broad Institute Genomics Platform"/>
            <consortium name="The Broad Institute Genome Sequencing Center for Infectious Disease"/>
            <person name="Wu L."/>
            <person name="Ma J."/>
        </authorList>
    </citation>
    <scope>NUCLEOTIDE SEQUENCE [LARGE SCALE GENOMIC DNA]</scope>
    <source>
        <strain evidence="2">CGMCC 1.15341</strain>
    </source>
</reference>
<dbReference type="PANTHER" id="PTHR35566:SF1">
    <property type="entry name" value="TYPE VI SECRETION SYSTEM BASEPLATE COMPONENT TSSK1"/>
    <property type="match status" value="1"/>
</dbReference>
<dbReference type="NCBIfam" id="TIGR03353">
    <property type="entry name" value="VI_chp_4"/>
    <property type="match status" value="1"/>
</dbReference>
<comment type="caution">
    <text evidence="1">The sequence shown here is derived from an EMBL/GenBank/DDBJ whole genome shotgun (WGS) entry which is preliminary data.</text>
</comment>
<name>A0ABQ1K3S6_9GAMM</name>
<keyword evidence="2" id="KW-1185">Reference proteome</keyword>
<dbReference type="PANTHER" id="PTHR35566">
    <property type="entry name" value="BLR3599 PROTEIN"/>
    <property type="match status" value="1"/>
</dbReference>
<protein>
    <submittedName>
        <fullName evidence="1">Type VI secretion protein</fullName>
    </submittedName>
</protein>
<dbReference type="Pfam" id="PF05936">
    <property type="entry name" value="T6SS_VasE"/>
    <property type="match status" value="1"/>
</dbReference>
<sequence>MFIAPQHFQQQDRHVHHYVEQYVAAAGQGKRYGLSELQIDRERLKIGKIAVTGCKGIFPDGTFFECDREVLLEIPEATLEKKIYLALPMAVEGEVEYGEHGQNRRYVQDQVTLFDTSAAGNNGIETQVAQANVRLLIEGEDITGLTVMPIARVLERRESGAVVLDQGFIPACIQYGASAQITERLKELQVLIDTRANMVVQRIDAGQERKSEQTLLREYLWLQTLNRWVPWFSTTLENPAVPTDEVYLQLATLSAELCSFVPAVAEAAAPLHSHAMHSAFNPLFSKLRDQLSLVQSDSVLEYDWDNQLFDKRRLLRVAVPDIYALGNHRFVLCVESSIGAATLAQLVPSACKLSGLSQIAELVRNSMSGVALKSLPVAPTELKPRADVAYIEIDTHHPYWLELVEKREPLALHVDGRIPDLKVKLYALG</sequence>
<proteinExistence type="predicted"/>
<dbReference type="InterPro" id="IPR010263">
    <property type="entry name" value="T6SS_TssK"/>
</dbReference>
<dbReference type="Proteomes" id="UP000629025">
    <property type="component" value="Unassembled WGS sequence"/>
</dbReference>
<gene>
    <name evidence="1" type="ORF">GCM10011352_05240</name>
</gene>